<name>A0ABV9TXW4_9ACTN</name>
<proteinExistence type="predicted"/>
<feature type="domain" description="NADP-dependent oxidoreductase" evidence="2">
    <location>
        <begin position="15"/>
        <end position="309"/>
    </location>
</feature>
<dbReference type="Proteomes" id="UP001595872">
    <property type="component" value="Unassembled WGS sequence"/>
</dbReference>
<gene>
    <name evidence="3" type="ORF">ACFPCY_13435</name>
</gene>
<dbReference type="RefSeq" id="WP_378254845.1">
    <property type="nucleotide sequence ID" value="NZ_JBHSIT010000003.1"/>
</dbReference>
<evidence type="ECO:0000259" key="2">
    <source>
        <dbReference type="Pfam" id="PF00248"/>
    </source>
</evidence>
<sequence length="337" mass="35616">MEQRALGADVRVGAVGLGCAGMSGAYGSSADEEGGIATLRSALDAGITFIDTADHYGMGHNETLIGRALRPALRERAVVSVKFGALFGVDGRVHGVNARPDAVANFLGYSLQRLGTDYVDIYRPARLDPAVPIEDTVGAIAEMVRKGYVRGIGLSEVGAETIRRAHAVHPITDVQIEYSLFSRGVEDEILPTCRELGIGVTAYGVLAQGMLTGTWRPSADAARHRGHLPRFAAGNVETNLALVERLRRIATARGVTVAQLAIAWVLAQGRAHRDVVALAGVSRPGRIAETARAAELALSEDDLDAIEQAVPRGAVAGERYAPALLALLDSERTEGAR</sequence>
<evidence type="ECO:0000256" key="1">
    <source>
        <dbReference type="ARBA" id="ARBA00023002"/>
    </source>
</evidence>
<reference evidence="4" key="1">
    <citation type="journal article" date="2019" name="Int. J. Syst. Evol. Microbiol.">
        <title>The Global Catalogue of Microorganisms (GCM) 10K type strain sequencing project: providing services to taxonomists for standard genome sequencing and annotation.</title>
        <authorList>
            <consortium name="The Broad Institute Genomics Platform"/>
            <consortium name="The Broad Institute Genome Sequencing Center for Infectious Disease"/>
            <person name="Wu L."/>
            <person name="Ma J."/>
        </authorList>
    </citation>
    <scope>NUCLEOTIDE SEQUENCE [LARGE SCALE GENOMIC DNA]</scope>
    <source>
        <strain evidence="4">KLKA75</strain>
    </source>
</reference>
<evidence type="ECO:0000313" key="3">
    <source>
        <dbReference type="EMBL" id="MFC4908333.1"/>
    </source>
</evidence>
<dbReference type="EMBL" id="JBHSIT010000003">
    <property type="protein sequence ID" value="MFC4908333.1"/>
    <property type="molecule type" value="Genomic_DNA"/>
</dbReference>
<accession>A0ABV9TXW4</accession>
<comment type="caution">
    <text evidence="3">The sequence shown here is derived from an EMBL/GenBank/DDBJ whole genome shotgun (WGS) entry which is preliminary data.</text>
</comment>
<dbReference type="InterPro" id="IPR050791">
    <property type="entry name" value="Aldo-Keto_reductase"/>
</dbReference>
<dbReference type="SUPFAM" id="SSF51430">
    <property type="entry name" value="NAD(P)-linked oxidoreductase"/>
    <property type="match status" value="1"/>
</dbReference>
<evidence type="ECO:0000313" key="4">
    <source>
        <dbReference type="Proteomes" id="UP001595872"/>
    </source>
</evidence>
<keyword evidence="1" id="KW-0560">Oxidoreductase</keyword>
<dbReference type="InterPro" id="IPR036812">
    <property type="entry name" value="NAD(P)_OxRdtase_dom_sf"/>
</dbReference>
<dbReference type="InterPro" id="IPR023210">
    <property type="entry name" value="NADP_OxRdtase_dom"/>
</dbReference>
<dbReference type="PANTHER" id="PTHR43625">
    <property type="entry name" value="AFLATOXIN B1 ALDEHYDE REDUCTASE"/>
    <property type="match status" value="1"/>
</dbReference>
<protein>
    <submittedName>
        <fullName evidence="3">Aldo/keto reductase</fullName>
    </submittedName>
</protein>
<keyword evidence="4" id="KW-1185">Reference proteome</keyword>
<dbReference type="Gene3D" id="3.20.20.100">
    <property type="entry name" value="NADP-dependent oxidoreductase domain"/>
    <property type="match status" value="1"/>
</dbReference>
<organism evidence="3 4">
    <name type="scientific">Actinomadura gamaensis</name>
    <dbReference type="NCBI Taxonomy" id="1763541"/>
    <lineage>
        <taxon>Bacteria</taxon>
        <taxon>Bacillati</taxon>
        <taxon>Actinomycetota</taxon>
        <taxon>Actinomycetes</taxon>
        <taxon>Streptosporangiales</taxon>
        <taxon>Thermomonosporaceae</taxon>
        <taxon>Actinomadura</taxon>
    </lineage>
</organism>
<dbReference type="PANTHER" id="PTHR43625:SF40">
    <property type="entry name" value="ALDO-KETO REDUCTASE YAKC [NADP(+)]"/>
    <property type="match status" value="1"/>
</dbReference>
<dbReference type="Pfam" id="PF00248">
    <property type="entry name" value="Aldo_ket_red"/>
    <property type="match status" value="1"/>
</dbReference>